<keyword evidence="2" id="KW-1133">Transmembrane helix</keyword>
<dbReference type="FunFam" id="2.60.40.10:FF:000024">
    <property type="entry name" value="Tenascin-X"/>
    <property type="match status" value="2"/>
</dbReference>
<feature type="domain" description="Fibronectin type-III" evidence="3">
    <location>
        <begin position="310"/>
        <end position="406"/>
    </location>
</feature>
<reference evidence="4" key="2">
    <citation type="submission" date="2025-09" db="UniProtKB">
        <authorList>
            <consortium name="Ensembl"/>
        </authorList>
    </citation>
    <scope>IDENTIFICATION</scope>
</reference>
<dbReference type="InterPro" id="IPR003961">
    <property type="entry name" value="FN3_dom"/>
</dbReference>
<feature type="domain" description="Fibronectin type-III" evidence="3">
    <location>
        <begin position="1075"/>
        <end position="1165"/>
    </location>
</feature>
<keyword evidence="2" id="KW-0472">Membrane</keyword>
<dbReference type="OMA" id="WGSEKDF"/>
<feature type="domain" description="Fibronectin type-III" evidence="3">
    <location>
        <begin position="516"/>
        <end position="605"/>
    </location>
</feature>
<feature type="domain" description="Fibronectin type-III" evidence="3">
    <location>
        <begin position="206"/>
        <end position="300"/>
    </location>
</feature>
<dbReference type="PROSITE" id="PS50853">
    <property type="entry name" value="FN3"/>
    <property type="match status" value="14"/>
</dbReference>
<dbReference type="Ensembl" id="ENSVKKT00000002976.1">
    <property type="protein sequence ID" value="ENSVKKP00000002899.1"/>
    <property type="gene ID" value="ENSVKKG00000002262.1"/>
</dbReference>
<dbReference type="Proteomes" id="UP000694545">
    <property type="component" value="Unplaced"/>
</dbReference>
<proteinExistence type="predicted"/>
<evidence type="ECO:0000256" key="2">
    <source>
        <dbReference type="SAM" id="Phobius"/>
    </source>
</evidence>
<dbReference type="InterPro" id="IPR036116">
    <property type="entry name" value="FN3_sf"/>
</dbReference>
<protein>
    <recommendedName>
        <fullName evidence="3">Fibronectin type-III domain-containing protein</fullName>
    </recommendedName>
</protein>
<feature type="domain" description="Fibronectin type-III" evidence="3">
    <location>
        <begin position="5"/>
        <end position="94"/>
    </location>
</feature>
<evidence type="ECO:0000313" key="4">
    <source>
        <dbReference type="Ensembl" id="ENSVKKP00000002899.1"/>
    </source>
</evidence>
<sequence length="1408" mass="153034">MEKPSLGQISVLEVTDKSARLAWDVATGTFDSFLIQYKDAEGKPKALPIDRDSREATVSNLVPSRKYKFNLYGLVGRKRLGPVSTETVTGTWPSRKSLRAGLKPQEAPPSLGELFASNITSDTVHLSWSVPSGSFDSFLIQYKDAEGRPQVLPMEGDSREVVIPSLAPSRRYKFNLYGIANRKRLGPATANVTTGQLTGAAAHVGPPEPVLADLSVTDATSSSAHLTWNVPTGNFDSFLFQYRDAEGNNQALPVNQDSREVTIPNLAPSQSYRFDLYGIFGTQRLGPLSADVVTVQGEEGWAPETMTGTIPTQPTLEELLVSDVTSNSVLQLSWVVPMGNFDSFLVQYEDTQGKTQELPVDGDSRVLIIPDLEPSQRYQFNLYGVYGGRQYGPLSIEAVTARKEEEPSPEKAEVLAPQPNLGELSAFDVSSNSLRLSWTVSTGSFDSFLVQYKDAEGKPQTLPVEGGSRDVTISNLMPSHRYKFNLFGISGHKRLGPLSIDAVTAPLMEKPTAPLKLGELTASNVKPNSLDLSWTVETGNFDSFIIQYRDAQGKAQALPVNGDLRSLHLHDLAPSHRYQINLYGVSGRKRLGPISTEAETAPPPTVPPTPPSLGELSISEVTSDSVHLSWTVPTGSFDSFQIQYKDAEGKPQALPVEGGSREITIPNLAPSRRYKFNLYGVLGHKRLGPVSADTITGPQVSKPLIPPSLGELSASDVTSSSVRLSWSVLTGSFDSFLIQYKDAEGKPQAIPVEGTFREIVVPSLVPSRRYKFNLYGLTGRKRLGPVSTDAVTGQLWGSVSGPLLTNSNSHGSAHLSWTVGTGTFDSFLVQYKDAEGKPQSLPVDGSNHETTITGLSPSRRYKFNLYGMAGRKRVGPVSADTVTAVAETEDPVKPSLGELSVSDVTSSSALLSWTVPTGSFDSFLVQYKDAEGKPQAVPVDGGSREVTVPSLAPSRRYKFNLFGVSGRKRVGPVSSEATTASEPSLGELSVSEASSDSIHLSWTVPTGNFDSFLIQYKDAKDEAQALPVDGGSREVTVSNLTPSHQYRFDLYGLSGGKYFGPVSTNGTTAPPPEPNLGELSVSDVSNNSVRLSWDVPAGTFDSFLVQYKDDKSKPQTVPVDKETNSVVIYYLVPSYRYKFSLYGISGSTRFGPASVSIVTEETDQEVSTETELQLGELMVSEVTSNAARLSWSVPVGSFDSFSVQYKDAEGRPQALPVGGSAREVFVPNLVPSHKYRFNLYGVSGRKRLGPIFTEAVTGLGSSARMVEPKIRPTLGDLSVSEVTKESVRLSWTISAGKFDSFLVQYKDTQGKTQTVPVDADSRTVVISDLKPSHRYNFNLYGISGKKRLGPISIDAVTGKWSSPSPESTSCFYILIPRTIHRSHLFFFLYFYPSPLFCIILPFSFRHRL</sequence>
<feature type="domain" description="Fibronectin type-III" evidence="3">
    <location>
        <begin position="607"/>
        <end position="703"/>
    </location>
</feature>
<dbReference type="CDD" id="cd00063">
    <property type="entry name" value="FN3"/>
    <property type="match status" value="13"/>
</dbReference>
<reference evidence="4" key="1">
    <citation type="submission" date="2025-08" db="UniProtKB">
        <authorList>
            <consortium name="Ensembl"/>
        </authorList>
    </citation>
    <scope>IDENTIFICATION</scope>
</reference>
<accession>A0A8D2IM33</accession>
<evidence type="ECO:0000256" key="1">
    <source>
        <dbReference type="ARBA" id="ARBA00022737"/>
    </source>
</evidence>
<dbReference type="GO" id="GO:0005615">
    <property type="term" value="C:extracellular space"/>
    <property type="evidence" value="ECO:0007669"/>
    <property type="project" value="TreeGrafter"/>
</dbReference>
<dbReference type="Gene3D" id="2.60.40.10">
    <property type="entry name" value="Immunoglobulins"/>
    <property type="match status" value="14"/>
</dbReference>
<dbReference type="SUPFAM" id="SSF49265">
    <property type="entry name" value="Fibronectin type III"/>
    <property type="match status" value="12"/>
</dbReference>
<feature type="domain" description="Fibronectin type-III" evidence="3">
    <location>
        <begin position="1273"/>
        <end position="1364"/>
    </location>
</feature>
<dbReference type="InterPro" id="IPR050991">
    <property type="entry name" value="ECM_Regulatory_Proteins"/>
</dbReference>
<name>A0A8D2IM33_VARKO</name>
<feature type="domain" description="Fibronectin type-III" evidence="3">
    <location>
        <begin position="985"/>
        <end position="1073"/>
    </location>
</feature>
<dbReference type="Pfam" id="PF00041">
    <property type="entry name" value="fn3"/>
    <property type="match status" value="14"/>
</dbReference>
<keyword evidence="5" id="KW-1185">Reference proteome</keyword>
<dbReference type="InterPro" id="IPR013783">
    <property type="entry name" value="Ig-like_fold"/>
</dbReference>
<evidence type="ECO:0000313" key="5">
    <source>
        <dbReference type="Proteomes" id="UP000694545"/>
    </source>
</evidence>
<dbReference type="PANTHER" id="PTHR46708:SF3">
    <property type="entry name" value="TENASCIN-X"/>
    <property type="match status" value="1"/>
</dbReference>
<feature type="domain" description="Fibronectin type-III" evidence="3">
    <location>
        <begin position="706"/>
        <end position="797"/>
    </location>
</feature>
<feature type="transmembrane region" description="Helical" evidence="2">
    <location>
        <begin position="1384"/>
        <end position="1404"/>
    </location>
</feature>
<dbReference type="GO" id="GO:0030155">
    <property type="term" value="P:regulation of cell adhesion"/>
    <property type="evidence" value="ECO:0007669"/>
    <property type="project" value="TreeGrafter"/>
</dbReference>
<organism evidence="4 5">
    <name type="scientific">Varanus komodoensis</name>
    <name type="common">Komodo dragon</name>
    <dbReference type="NCBI Taxonomy" id="61221"/>
    <lineage>
        <taxon>Eukaryota</taxon>
        <taxon>Metazoa</taxon>
        <taxon>Chordata</taxon>
        <taxon>Craniata</taxon>
        <taxon>Vertebrata</taxon>
        <taxon>Euteleostomi</taxon>
        <taxon>Lepidosauria</taxon>
        <taxon>Squamata</taxon>
        <taxon>Bifurcata</taxon>
        <taxon>Unidentata</taxon>
        <taxon>Episquamata</taxon>
        <taxon>Toxicofera</taxon>
        <taxon>Anguimorpha</taxon>
        <taxon>Paleoanguimorpha</taxon>
        <taxon>Varanoidea</taxon>
        <taxon>Varanidae</taxon>
        <taxon>Varanus</taxon>
    </lineage>
</organism>
<keyword evidence="2" id="KW-0812">Transmembrane</keyword>
<evidence type="ECO:0000259" key="3">
    <source>
        <dbReference type="PROSITE" id="PS50853"/>
    </source>
</evidence>
<keyword evidence="1" id="KW-0677">Repeat</keyword>
<feature type="domain" description="Fibronectin type-III" evidence="3">
    <location>
        <begin position="420"/>
        <end position="510"/>
    </location>
</feature>
<feature type="domain" description="Fibronectin type-III" evidence="3">
    <location>
        <begin position="798"/>
        <end position="891"/>
    </location>
</feature>
<feature type="domain" description="Fibronectin type-III" evidence="3">
    <location>
        <begin position="895"/>
        <end position="984"/>
    </location>
</feature>
<feature type="domain" description="Fibronectin type-III" evidence="3">
    <location>
        <begin position="1173"/>
        <end position="1262"/>
    </location>
</feature>
<dbReference type="SMART" id="SM00060">
    <property type="entry name" value="FN3"/>
    <property type="match status" value="14"/>
</dbReference>
<feature type="domain" description="Fibronectin type-III" evidence="3">
    <location>
        <begin position="108"/>
        <end position="201"/>
    </location>
</feature>
<dbReference type="PANTHER" id="PTHR46708">
    <property type="entry name" value="TENASCIN"/>
    <property type="match status" value="1"/>
</dbReference>
<dbReference type="GO" id="GO:0031175">
    <property type="term" value="P:neuron projection development"/>
    <property type="evidence" value="ECO:0007669"/>
    <property type="project" value="TreeGrafter"/>
</dbReference>